<name>A0A831UJM2_GEOME</name>
<feature type="compositionally biased region" description="Basic and acidic residues" evidence="1">
    <location>
        <begin position="9"/>
        <end position="18"/>
    </location>
</feature>
<evidence type="ECO:0000313" key="3">
    <source>
        <dbReference type="EMBL" id="HEN43459.1"/>
    </source>
</evidence>
<dbReference type="AlphaFoldDB" id="A0A831UJM2"/>
<evidence type="ECO:0000259" key="2">
    <source>
        <dbReference type="PROSITE" id="PS50828"/>
    </source>
</evidence>
<dbReference type="InterPro" id="IPR002625">
    <property type="entry name" value="Smr_dom"/>
</dbReference>
<dbReference type="PANTHER" id="PTHR35562:SF2">
    <property type="entry name" value="DNA ENDONUCLEASE SMRA-RELATED"/>
    <property type="match status" value="1"/>
</dbReference>
<comment type="caution">
    <text evidence="3">The sequence shown here is derived from an EMBL/GenBank/DDBJ whole genome shotgun (WGS) entry which is preliminary data.</text>
</comment>
<protein>
    <submittedName>
        <fullName evidence="3">DNA mismatch repair protein MutS</fullName>
    </submittedName>
</protein>
<feature type="region of interest" description="Disordered" evidence="1">
    <location>
        <begin position="1"/>
        <end position="107"/>
    </location>
</feature>
<dbReference type="PANTHER" id="PTHR35562">
    <property type="entry name" value="DNA ENDONUCLEASE SMRA-RELATED"/>
    <property type="match status" value="1"/>
</dbReference>
<organism evidence="3">
    <name type="scientific">Geobacter metallireducens</name>
    <dbReference type="NCBI Taxonomy" id="28232"/>
    <lineage>
        <taxon>Bacteria</taxon>
        <taxon>Pseudomonadati</taxon>
        <taxon>Thermodesulfobacteriota</taxon>
        <taxon>Desulfuromonadia</taxon>
        <taxon>Geobacterales</taxon>
        <taxon>Geobacteraceae</taxon>
        <taxon>Geobacter</taxon>
    </lineage>
</organism>
<dbReference type="SMART" id="SM00463">
    <property type="entry name" value="SMR"/>
    <property type="match status" value="1"/>
</dbReference>
<feature type="compositionally biased region" description="Basic and acidic residues" evidence="1">
    <location>
        <begin position="64"/>
        <end position="107"/>
    </location>
</feature>
<dbReference type="EMBL" id="DSOV01000062">
    <property type="protein sequence ID" value="HEN43459.1"/>
    <property type="molecule type" value="Genomic_DNA"/>
</dbReference>
<dbReference type="Pfam" id="PF01713">
    <property type="entry name" value="Smr"/>
    <property type="match status" value="1"/>
</dbReference>
<feature type="compositionally biased region" description="Low complexity" evidence="1">
    <location>
        <begin position="35"/>
        <end position="44"/>
    </location>
</feature>
<feature type="domain" description="Smr" evidence="2">
    <location>
        <begin position="155"/>
        <end position="237"/>
    </location>
</feature>
<gene>
    <name evidence="3" type="ORF">ENQ87_14005</name>
</gene>
<dbReference type="SUPFAM" id="SSF160443">
    <property type="entry name" value="SMR domain-like"/>
    <property type="match status" value="1"/>
</dbReference>
<sequence length="244" mass="26605">MKTSKKRSKAEQKPKEFAARPFAALKGLKSDDAAARGAAAAKAPTQPPAQRPAEPDDLSLFLREMADVQRLRPPREPSPKKGGEQAPDARETAEAAERRRRQEEEERRVFADAIKGLRLDVTFSDQLPEAGGEHSRPVSRLRQLKSGQIRIGLELDLHGLTREEALESLEQFIASAHRRQQKAVLVITGKGNNSPGEPVLQGAVISWLRERGKALVAEFAPAPRELGGSGALVVFLKPPGKRAG</sequence>
<dbReference type="InterPro" id="IPR036063">
    <property type="entry name" value="Smr_dom_sf"/>
</dbReference>
<dbReference type="Gene3D" id="3.30.1370.110">
    <property type="match status" value="1"/>
</dbReference>
<dbReference type="PROSITE" id="PS50828">
    <property type="entry name" value="SMR"/>
    <property type="match status" value="1"/>
</dbReference>
<accession>A0A831UJM2</accession>
<proteinExistence type="predicted"/>
<evidence type="ECO:0000256" key="1">
    <source>
        <dbReference type="SAM" id="MobiDB-lite"/>
    </source>
</evidence>
<reference evidence="3" key="1">
    <citation type="journal article" date="2020" name="mSystems">
        <title>Genome- and Community-Level Interaction Insights into Carbon Utilization and Element Cycling Functions of Hydrothermarchaeota in Hydrothermal Sediment.</title>
        <authorList>
            <person name="Zhou Z."/>
            <person name="Liu Y."/>
            <person name="Xu W."/>
            <person name="Pan J."/>
            <person name="Luo Z.H."/>
            <person name="Li M."/>
        </authorList>
    </citation>
    <scope>NUCLEOTIDE SEQUENCE [LARGE SCALE GENOMIC DNA]</scope>
    <source>
        <strain evidence="3">SpSt-349</strain>
    </source>
</reference>